<protein>
    <submittedName>
        <fullName evidence="8">Efflux RND transporter periplasmic adaptor subunit</fullName>
    </submittedName>
</protein>
<gene>
    <name evidence="8" type="ORF">HLH29_13800</name>
</gene>
<dbReference type="GO" id="GO:0022857">
    <property type="term" value="F:transmembrane transporter activity"/>
    <property type="evidence" value="ECO:0007669"/>
    <property type="project" value="InterPro"/>
</dbReference>
<dbReference type="Pfam" id="PF25876">
    <property type="entry name" value="HH_MFP_RND"/>
    <property type="match status" value="1"/>
</dbReference>
<dbReference type="Pfam" id="PF25944">
    <property type="entry name" value="Beta-barrel_RND"/>
    <property type="match status" value="1"/>
</dbReference>
<evidence type="ECO:0000313" key="8">
    <source>
        <dbReference type="EMBL" id="MBB2180225.1"/>
    </source>
</evidence>
<evidence type="ECO:0000256" key="2">
    <source>
        <dbReference type="ARBA" id="ARBA00009477"/>
    </source>
</evidence>
<reference evidence="8 9" key="1">
    <citation type="submission" date="2020-04" db="EMBL/GenBank/DDBJ databases">
        <title>Description of novel Gluconacetobacter.</title>
        <authorList>
            <person name="Sombolestani A."/>
        </authorList>
    </citation>
    <scope>NUCLEOTIDE SEQUENCE [LARGE SCALE GENOMIC DNA]</scope>
    <source>
        <strain evidence="8 9">LMG 27725</strain>
    </source>
</reference>
<comment type="caution">
    <text evidence="8">The sequence shown here is derived from an EMBL/GenBank/DDBJ whole genome shotgun (WGS) entry which is preliminary data.</text>
</comment>
<evidence type="ECO:0000259" key="4">
    <source>
        <dbReference type="Pfam" id="PF25876"/>
    </source>
</evidence>
<dbReference type="InterPro" id="IPR058626">
    <property type="entry name" value="MdtA-like_b-barrel"/>
</dbReference>
<sequence>MSSDAKSTGGKGSFRRPSVRVLAILAGVAATSGGVWRESAYLTDRAQAAPADQAAPQVIAARPEQRSIPERLGFLGQFAAIDAIEVRAQVGGVLTGVHFRDGDIVHKGDLLFTIDPVPYEIRLAAAKAQLESAQAREMLATREFKRAQTLVHGDAGSVENVDQRLSERQAAQAAIDAAQAEIRDAQFDLDHCRITAPVTGRIGTHLVSVGNLVAGSRTASSPTTLLTTLVSLDPIWLNFDMSESDWDNFSRNRLSTTGPLSEPIQIALNGTREYTRAGTLDFVDNAIDRSSGVIHARATVPNQALDLVPGAFARLRVESSPPSLALLVPDAAVLPDQSHHIVLTVSKDGVVVPKLVVPGDARGAMRIIRSGLSPDDRVVIDGLVYATPGAKVAVKDGTFPDHPDQAGN</sequence>
<dbReference type="NCBIfam" id="TIGR01730">
    <property type="entry name" value="RND_mfp"/>
    <property type="match status" value="1"/>
</dbReference>
<dbReference type="Proteomes" id="UP000525623">
    <property type="component" value="Unassembled WGS sequence"/>
</dbReference>
<feature type="domain" description="Multidrug resistance protein MdtA-like C-terminal permuted SH3" evidence="7">
    <location>
        <begin position="325"/>
        <end position="383"/>
    </location>
</feature>
<feature type="domain" description="Multidrug resistance protein MdtA-like beta-barrel" evidence="6">
    <location>
        <begin position="234"/>
        <end position="318"/>
    </location>
</feature>
<dbReference type="AlphaFoldDB" id="A0A7W4PAL7"/>
<dbReference type="RefSeq" id="WP_182967776.1">
    <property type="nucleotide sequence ID" value="NZ_BAABGC010000049.1"/>
</dbReference>
<evidence type="ECO:0000259" key="7">
    <source>
        <dbReference type="Pfam" id="PF25967"/>
    </source>
</evidence>
<accession>A0A7W4PAL7</accession>
<dbReference type="SUPFAM" id="SSF111369">
    <property type="entry name" value="HlyD-like secretion proteins"/>
    <property type="match status" value="1"/>
</dbReference>
<dbReference type="PANTHER" id="PTHR30158:SF24">
    <property type="entry name" value="HLYD FAMILY SECRETION PROTEIN"/>
    <property type="match status" value="1"/>
</dbReference>
<comment type="subcellular location">
    <subcellularLocation>
        <location evidence="1">Cell envelope</location>
    </subcellularLocation>
</comment>
<dbReference type="InterPro" id="IPR006143">
    <property type="entry name" value="RND_pump_MFP"/>
</dbReference>
<dbReference type="InterPro" id="IPR058625">
    <property type="entry name" value="MdtA-like_BSH"/>
</dbReference>
<feature type="domain" description="Multidrug resistance protein MdtA-like alpha-helical hairpin" evidence="4">
    <location>
        <begin position="123"/>
        <end position="191"/>
    </location>
</feature>
<dbReference type="EMBL" id="JABEQL010000020">
    <property type="protein sequence ID" value="MBB2180225.1"/>
    <property type="molecule type" value="Genomic_DNA"/>
</dbReference>
<name>A0A7W4PAL7_9PROT</name>
<comment type="similarity">
    <text evidence="2">Belongs to the membrane fusion protein (MFP) (TC 8.A.1) family.</text>
</comment>
<evidence type="ECO:0000259" key="5">
    <source>
        <dbReference type="Pfam" id="PF25917"/>
    </source>
</evidence>
<dbReference type="GO" id="GO:0005886">
    <property type="term" value="C:plasma membrane"/>
    <property type="evidence" value="ECO:0007669"/>
    <property type="project" value="TreeGrafter"/>
</dbReference>
<organism evidence="8 9">
    <name type="scientific">Gluconacetobacter tumulicola</name>
    <dbReference type="NCBI Taxonomy" id="1017177"/>
    <lineage>
        <taxon>Bacteria</taxon>
        <taxon>Pseudomonadati</taxon>
        <taxon>Pseudomonadota</taxon>
        <taxon>Alphaproteobacteria</taxon>
        <taxon>Acetobacterales</taxon>
        <taxon>Acetobacteraceae</taxon>
        <taxon>Gluconacetobacter</taxon>
    </lineage>
</organism>
<feature type="coiled-coil region" evidence="3">
    <location>
        <begin position="123"/>
        <end position="188"/>
    </location>
</feature>
<dbReference type="Pfam" id="PF25917">
    <property type="entry name" value="BSH_RND"/>
    <property type="match status" value="1"/>
</dbReference>
<keyword evidence="9" id="KW-1185">Reference proteome</keyword>
<dbReference type="Gene3D" id="1.10.287.470">
    <property type="entry name" value="Helix hairpin bin"/>
    <property type="match status" value="1"/>
</dbReference>
<dbReference type="GO" id="GO:0046677">
    <property type="term" value="P:response to antibiotic"/>
    <property type="evidence" value="ECO:0007669"/>
    <property type="project" value="TreeGrafter"/>
</dbReference>
<evidence type="ECO:0000313" key="9">
    <source>
        <dbReference type="Proteomes" id="UP000525623"/>
    </source>
</evidence>
<dbReference type="InterPro" id="IPR058624">
    <property type="entry name" value="MdtA-like_HH"/>
</dbReference>
<feature type="domain" description="Multidrug resistance protein MdtA-like barrel-sandwich hybrid" evidence="5">
    <location>
        <begin position="84"/>
        <end position="220"/>
    </location>
</feature>
<keyword evidence="3" id="KW-0175">Coiled coil</keyword>
<evidence type="ECO:0000256" key="1">
    <source>
        <dbReference type="ARBA" id="ARBA00004196"/>
    </source>
</evidence>
<dbReference type="InterPro" id="IPR058627">
    <property type="entry name" value="MdtA-like_C"/>
</dbReference>
<evidence type="ECO:0000259" key="6">
    <source>
        <dbReference type="Pfam" id="PF25944"/>
    </source>
</evidence>
<dbReference type="Gene3D" id="2.40.30.170">
    <property type="match status" value="1"/>
</dbReference>
<evidence type="ECO:0000256" key="3">
    <source>
        <dbReference type="SAM" id="Coils"/>
    </source>
</evidence>
<proteinExistence type="inferred from homology"/>
<dbReference type="Pfam" id="PF25967">
    <property type="entry name" value="RND-MFP_C"/>
    <property type="match status" value="1"/>
</dbReference>
<dbReference type="PANTHER" id="PTHR30158">
    <property type="entry name" value="ACRA/E-RELATED COMPONENT OF DRUG EFFLUX TRANSPORTER"/>
    <property type="match status" value="1"/>
</dbReference>
<dbReference type="GO" id="GO:0030313">
    <property type="term" value="C:cell envelope"/>
    <property type="evidence" value="ECO:0007669"/>
    <property type="project" value="UniProtKB-SubCell"/>
</dbReference>
<dbReference type="Gene3D" id="2.40.50.100">
    <property type="match status" value="1"/>
</dbReference>
<dbReference type="Gene3D" id="2.40.420.20">
    <property type="match status" value="1"/>
</dbReference>